<keyword evidence="3" id="KW-1185">Reference proteome</keyword>
<comment type="caution">
    <text evidence="2">The sequence shown here is derived from an EMBL/GenBank/DDBJ whole genome shotgun (WGS) entry which is preliminary data.</text>
</comment>
<dbReference type="AlphaFoldDB" id="A0AAD9X7Y9"/>
<dbReference type="InterPro" id="IPR053151">
    <property type="entry name" value="RNase_H-like"/>
</dbReference>
<proteinExistence type="predicted"/>
<dbReference type="InterPro" id="IPR044730">
    <property type="entry name" value="RNase_H-like_dom_plant"/>
</dbReference>
<dbReference type="PANTHER" id="PTHR47723:SF22">
    <property type="entry name" value="RNASE H TYPE-1 DOMAIN-CONTAINING PROTEIN"/>
    <property type="match status" value="1"/>
</dbReference>
<accession>A0AAD9X7Y9</accession>
<name>A0AAD9X7Y9_9ROSI</name>
<dbReference type="InterPro" id="IPR036397">
    <property type="entry name" value="RNaseH_sf"/>
</dbReference>
<dbReference type="InterPro" id="IPR012337">
    <property type="entry name" value="RNaseH-like_sf"/>
</dbReference>
<organism evidence="2 3">
    <name type="scientific">Dipteronia dyeriana</name>
    <dbReference type="NCBI Taxonomy" id="168575"/>
    <lineage>
        <taxon>Eukaryota</taxon>
        <taxon>Viridiplantae</taxon>
        <taxon>Streptophyta</taxon>
        <taxon>Embryophyta</taxon>
        <taxon>Tracheophyta</taxon>
        <taxon>Spermatophyta</taxon>
        <taxon>Magnoliopsida</taxon>
        <taxon>eudicotyledons</taxon>
        <taxon>Gunneridae</taxon>
        <taxon>Pentapetalae</taxon>
        <taxon>rosids</taxon>
        <taxon>malvids</taxon>
        <taxon>Sapindales</taxon>
        <taxon>Sapindaceae</taxon>
        <taxon>Hippocastanoideae</taxon>
        <taxon>Acereae</taxon>
        <taxon>Dipteronia</taxon>
    </lineage>
</organism>
<dbReference type="Proteomes" id="UP001280121">
    <property type="component" value="Unassembled WGS sequence"/>
</dbReference>
<dbReference type="CDD" id="cd06222">
    <property type="entry name" value="RNase_H_like"/>
    <property type="match status" value="1"/>
</dbReference>
<dbReference type="GO" id="GO:0004523">
    <property type="term" value="F:RNA-DNA hybrid ribonuclease activity"/>
    <property type="evidence" value="ECO:0007669"/>
    <property type="project" value="InterPro"/>
</dbReference>
<dbReference type="Gene3D" id="3.30.420.10">
    <property type="entry name" value="Ribonuclease H-like superfamily/Ribonuclease H"/>
    <property type="match status" value="1"/>
</dbReference>
<reference evidence="2" key="1">
    <citation type="journal article" date="2023" name="Plant J.">
        <title>Genome sequences and population genomics provide insights into the demographic history, inbreeding, and mutation load of two 'living fossil' tree species of Dipteronia.</title>
        <authorList>
            <person name="Feng Y."/>
            <person name="Comes H.P."/>
            <person name="Chen J."/>
            <person name="Zhu S."/>
            <person name="Lu R."/>
            <person name="Zhang X."/>
            <person name="Li P."/>
            <person name="Qiu J."/>
            <person name="Olsen K.M."/>
            <person name="Qiu Y."/>
        </authorList>
    </citation>
    <scope>NUCLEOTIDE SEQUENCE</scope>
    <source>
        <strain evidence="2">KIB01</strain>
    </source>
</reference>
<sequence>MGNWIPPESETLMFNIDGSARGSPGFAGIGGVLCDQSGKVFCSFSLSVVWQEAVAVEILAIAKACDLCASKPQLKDRKIVISSDCLVAVSWINSADIGNFNLLNLIYGIRNLLCTLGQTSVQFSSRVSNSYADLLAKRGADGDRDVITWEV</sequence>
<dbReference type="GO" id="GO:0003676">
    <property type="term" value="F:nucleic acid binding"/>
    <property type="evidence" value="ECO:0007669"/>
    <property type="project" value="InterPro"/>
</dbReference>
<dbReference type="InterPro" id="IPR002156">
    <property type="entry name" value="RNaseH_domain"/>
</dbReference>
<evidence type="ECO:0000313" key="3">
    <source>
        <dbReference type="Proteomes" id="UP001280121"/>
    </source>
</evidence>
<dbReference type="PANTHER" id="PTHR47723">
    <property type="entry name" value="OS05G0353850 PROTEIN"/>
    <property type="match status" value="1"/>
</dbReference>
<dbReference type="Pfam" id="PF13456">
    <property type="entry name" value="RVT_3"/>
    <property type="match status" value="1"/>
</dbReference>
<feature type="domain" description="RNase H type-1" evidence="1">
    <location>
        <begin position="15"/>
        <end position="138"/>
    </location>
</feature>
<protein>
    <recommendedName>
        <fullName evidence="1">RNase H type-1 domain-containing protein</fullName>
    </recommendedName>
</protein>
<evidence type="ECO:0000313" key="2">
    <source>
        <dbReference type="EMBL" id="KAK2654440.1"/>
    </source>
</evidence>
<gene>
    <name evidence="2" type="ORF">Ddye_014296</name>
</gene>
<dbReference type="SUPFAM" id="SSF53098">
    <property type="entry name" value="Ribonuclease H-like"/>
    <property type="match status" value="1"/>
</dbReference>
<evidence type="ECO:0000259" key="1">
    <source>
        <dbReference type="Pfam" id="PF13456"/>
    </source>
</evidence>
<dbReference type="EMBL" id="JANJYI010000004">
    <property type="protein sequence ID" value="KAK2654440.1"/>
    <property type="molecule type" value="Genomic_DNA"/>
</dbReference>